<evidence type="ECO:0000256" key="2">
    <source>
        <dbReference type="ARBA" id="ARBA00022840"/>
    </source>
</evidence>
<dbReference type="InterPro" id="IPR032781">
    <property type="entry name" value="ABC_tran_Xtn"/>
</dbReference>
<dbReference type="PROSITE" id="PS50893">
    <property type="entry name" value="ABC_TRANSPORTER_2"/>
    <property type="match status" value="2"/>
</dbReference>
<dbReference type="PANTHER" id="PTHR42855">
    <property type="entry name" value="ABC TRANSPORTER ATP-BINDING SUBUNIT"/>
    <property type="match status" value="1"/>
</dbReference>
<organism evidence="5 6">
    <name type="scientific">Xanthocytophaga flava</name>
    <dbReference type="NCBI Taxonomy" id="3048013"/>
    <lineage>
        <taxon>Bacteria</taxon>
        <taxon>Pseudomonadati</taxon>
        <taxon>Bacteroidota</taxon>
        <taxon>Cytophagia</taxon>
        <taxon>Cytophagales</taxon>
        <taxon>Rhodocytophagaceae</taxon>
        <taxon>Xanthocytophaga</taxon>
    </lineage>
</organism>
<dbReference type="Proteomes" id="UP001228581">
    <property type="component" value="Unassembled WGS sequence"/>
</dbReference>
<feature type="domain" description="ABC transporter" evidence="4">
    <location>
        <begin position="2"/>
        <end position="260"/>
    </location>
</feature>
<accession>A0ABT7CR26</accession>
<proteinExistence type="predicted"/>
<dbReference type="PROSITE" id="PS00211">
    <property type="entry name" value="ABC_TRANSPORTER_1"/>
    <property type="match status" value="2"/>
</dbReference>
<dbReference type="InterPro" id="IPR003593">
    <property type="entry name" value="AAA+_ATPase"/>
</dbReference>
<dbReference type="GO" id="GO:0005524">
    <property type="term" value="F:ATP binding"/>
    <property type="evidence" value="ECO:0007669"/>
    <property type="project" value="UniProtKB-KW"/>
</dbReference>
<dbReference type="InterPro" id="IPR051309">
    <property type="entry name" value="ABCF_ATPase"/>
</dbReference>
<dbReference type="PANTHER" id="PTHR42855:SF2">
    <property type="entry name" value="DRUG RESISTANCE ABC TRANSPORTER,ATP-BINDING PROTEIN"/>
    <property type="match status" value="1"/>
</dbReference>
<dbReference type="EMBL" id="JASJOT010000013">
    <property type="protein sequence ID" value="MDJ1495099.1"/>
    <property type="molecule type" value="Genomic_DNA"/>
</dbReference>
<dbReference type="Pfam" id="PF12848">
    <property type="entry name" value="ABC_tran_Xtn"/>
    <property type="match status" value="1"/>
</dbReference>
<dbReference type="Gene3D" id="3.40.50.300">
    <property type="entry name" value="P-loop containing nucleotide triphosphate hydrolases"/>
    <property type="match status" value="2"/>
</dbReference>
<dbReference type="SUPFAM" id="SSF52540">
    <property type="entry name" value="P-loop containing nucleoside triphosphate hydrolases"/>
    <property type="match status" value="2"/>
</dbReference>
<keyword evidence="6" id="KW-1185">Reference proteome</keyword>
<keyword evidence="1" id="KW-0547">Nucleotide-binding</keyword>
<comment type="caution">
    <text evidence="5">The sequence shown here is derived from an EMBL/GenBank/DDBJ whole genome shotgun (WGS) entry which is preliminary data.</text>
</comment>
<feature type="coiled-coil region" evidence="3">
    <location>
        <begin position="249"/>
        <end position="276"/>
    </location>
</feature>
<keyword evidence="2 5" id="KW-0067">ATP-binding</keyword>
<evidence type="ECO:0000256" key="1">
    <source>
        <dbReference type="ARBA" id="ARBA00022741"/>
    </source>
</evidence>
<dbReference type="RefSeq" id="WP_313998843.1">
    <property type="nucleotide sequence ID" value="NZ_JASJOR010000028.1"/>
</dbReference>
<dbReference type="InterPro" id="IPR017871">
    <property type="entry name" value="ABC_transporter-like_CS"/>
</dbReference>
<dbReference type="InterPro" id="IPR027417">
    <property type="entry name" value="P-loop_NTPase"/>
</dbReference>
<evidence type="ECO:0000256" key="3">
    <source>
        <dbReference type="SAM" id="Coils"/>
    </source>
</evidence>
<evidence type="ECO:0000259" key="4">
    <source>
        <dbReference type="PROSITE" id="PS50893"/>
    </source>
</evidence>
<dbReference type="InterPro" id="IPR003439">
    <property type="entry name" value="ABC_transporter-like_ATP-bd"/>
</dbReference>
<reference evidence="5 6" key="1">
    <citation type="submission" date="2023-05" db="EMBL/GenBank/DDBJ databases">
        <authorList>
            <person name="Zhang X."/>
        </authorList>
    </citation>
    <scope>NUCLEOTIDE SEQUENCE [LARGE SCALE GENOMIC DNA]</scope>
    <source>
        <strain evidence="5 6">DM2B3-1</strain>
    </source>
</reference>
<keyword evidence="3" id="KW-0175">Coiled coil</keyword>
<gene>
    <name evidence="5" type="ORF">QNI19_19325</name>
</gene>
<name>A0ABT7CR26_9BACT</name>
<evidence type="ECO:0000313" key="6">
    <source>
        <dbReference type="Proteomes" id="UP001228581"/>
    </source>
</evidence>
<dbReference type="Pfam" id="PF00005">
    <property type="entry name" value="ABC_tran"/>
    <property type="match status" value="2"/>
</dbReference>
<feature type="domain" description="ABC transporter" evidence="4">
    <location>
        <begin position="328"/>
        <end position="541"/>
    </location>
</feature>
<sequence>MISVDSITVEFNGAALFSNITFNINENDRIALMGKNGAGKSTLLKIIAGVNKPTRGKISAPKDAVIAYLPQHLLTEDNCTVFEEASKAFGKILEMKKQMDELNLALETRTDYESDEYAKIIEQVSELSEKYYSIEDSNFDAEVEKTLMGLGFQRSDFTRPTNEFSGGWRMRIELAKILLQKPDLILLDEPTNHMDIESIQWLEEFLVNNAKAVIVISHDKTFVDNITNRTIEVTMGRIYDYKATYSHYLQLRKERREQQQKQYDDQQKQIAEIQEFIDRFKGTYSKTLQVQSRVKMLEKIEIIEVDEVDTSHLNLKFPPAPRSGNYPVIVEGLTKRYGDHVVFADASVTIERGQKVAFVGRNGEGKSTLVKAIMGEIDFEGKLQVGHNSMIGYFAQDQASKLDGELTVFQTIDQIAVGEIRTKIKDILGAFMFSGETIDKKVKFLSGGERTRLAMIKLLLQPVNLLILDEPTNHLDIKTKDILKEALKAFDGTLILVSHDRDFLDGLADKVFEFGNKRIKEHFEDINGFLRNKKMENLREIERKAVK</sequence>
<dbReference type="SMART" id="SM00382">
    <property type="entry name" value="AAA"/>
    <property type="match status" value="2"/>
</dbReference>
<evidence type="ECO:0000313" key="5">
    <source>
        <dbReference type="EMBL" id="MDJ1495099.1"/>
    </source>
</evidence>
<dbReference type="CDD" id="cd03221">
    <property type="entry name" value="ABCF_EF-3"/>
    <property type="match status" value="2"/>
</dbReference>
<protein>
    <submittedName>
        <fullName evidence="5">ABC-F family ATP-binding cassette domain-containing protein</fullName>
    </submittedName>
</protein>